<gene>
    <name evidence="4" type="ORF">NGM29_17740</name>
</gene>
<evidence type="ECO:0000259" key="3">
    <source>
        <dbReference type="PROSITE" id="PS51186"/>
    </source>
</evidence>
<organism evidence="4 5">
    <name type="scientific">Natronosalvus rutilus</name>
    <dbReference type="NCBI Taxonomy" id="2953753"/>
    <lineage>
        <taxon>Archaea</taxon>
        <taxon>Methanobacteriati</taxon>
        <taxon>Methanobacteriota</taxon>
        <taxon>Stenosarchaea group</taxon>
        <taxon>Halobacteria</taxon>
        <taxon>Halobacteriales</taxon>
        <taxon>Natrialbaceae</taxon>
        <taxon>Natronosalvus</taxon>
    </lineage>
</organism>
<dbReference type="RefSeq" id="WP_254158110.1">
    <property type="nucleotide sequence ID" value="NZ_CP100355.1"/>
</dbReference>
<protein>
    <submittedName>
        <fullName evidence="4">GNAT family N-acetyltransferase</fullName>
    </submittedName>
</protein>
<dbReference type="InterPro" id="IPR050832">
    <property type="entry name" value="Bact_Acetyltransf"/>
</dbReference>
<keyword evidence="5" id="KW-1185">Reference proteome</keyword>
<dbReference type="AlphaFoldDB" id="A0A9E7NAQ7"/>
<dbReference type="GeneID" id="73291928"/>
<proteinExistence type="predicted"/>
<dbReference type="InterPro" id="IPR043854">
    <property type="entry name" value="DUF5816"/>
</dbReference>
<name>A0A9E7NAQ7_9EURY</name>
<dbReference type="EMBL" id="CP100355">
    <property type="protein sequence ID" value="UTF53584.1"/>
    <property type="molecule type" value="Genomic_DNA"/>
</dbReference>
<evidence type="ECO:0000256" key="2">
    <source>
        <dbReference type="ARBA" id="ARBA00023315"/>
    </source>
</evidence>
<dbReference type="Proteomes" id="UP001056855">
    <property type="component" value="Chromosome"/>
</dbReference>
<evidence type="ECO:0000313" key="4">
    <source>
        <dbReference type="EMBL" id="UTF53584.1"/>
    </source>
</evidence>
<dbReference type="InterPro" id="IPR000182">
    <property type="entry name" value="GNAT_dom"/>
</dbReference>
<dbReference type="SUPFAM" id="SSF55729">
    <property type="entry name" value="Acyl-CoA N-acyltransferases (Nat)"/>
    <property type="match status" value="1"/>
</dbReference>
<dbReference type="PROSITE" id="PS51186">
    <property type="entry name" value="GNAT"/>
    <property type="match status" value="1"/>
</dbReference>
<dbReference type="CDD" id="cd04301">
    <property type="entry name" value="NAT_SF"/>
    <property type="match status" value="1"/>
</dbReference>
<evidence type="ECO:0000256" key="1">
    <source>
        <dbReference type="ARBA" id="ARBA00022679"/>
    </source>
</evidence>
<evidence type="ECO:0000313" key="5">
    <source>
        <dbReference type="Proteomes" id="UP001056855"/>
    </source>
</evidence>
<dbReference type="KEGG" id="sawl:NGM29_17740"/>
<dbReference type="PANTHER" id="PTHR43877">
    <property type="entry name" value="AMINOALKYLPHOSPHONATE N-ACETYLTRANSFERASE-RELATED-RELATED"/>
    <property type="match status" value="1"/>
</dbReference>
<sequence length="249" mass="27886">MDLREATSADSDIIRSVAQHSLAESYTHFLDDETIDEAVGNWYGDDLEDAVEREHEVYVVAEDDGETVGFSQSELVGENHSVGRIEWIHVDPDHRGSGIGPRLLARTREALLDAGAEQIQGVVLEANEVGNEFYATHGFDRVGSRELEVGDETHTENVYVESDHDDDTWRALETIDDDGQTRYVSYGEPARGSKAPFYTVYANETASKRYGWFCGNCDSLDNAMDSMGRIICNSCDNRRKATRWDASYL</sequence>
<dbReference type="Pfam" id="PF19133">
    <property type="entry name" value="DUF5816"/>
    <property type="match status" value="1"/>
</dbReference>
<dbReference type="Pfam" id="PF00583">
    <property type="entry name" value="Acetyltransf_1"/>
    <property type="match status" value="1"/>
</dbReference>
<keyword evidence="1" id="KW-0808">Transferase</keyword>
<keyword evidence="2" id="KW-0012">Acyltransferase</keyword>
<reference evidence="4" key="1">
    <citation type="submission" date="2022-06" db="EMBL/GenBank/DDBJ databases">
        <title>Diverse halophilic archaea isolated from saline environments.</title>
        <authorList>
            <person name="Cui H.-L."/>
        </authorList>
    </citation>
    <scope>NUCLEOTIDE SEQUENCE</scope>
    <source>
        <strain evidence="4">WLHS1</strain>
    </source>
</reference>
<feature type="domain" description="N-acetyltransferase" evidence="3">
    <location>
        <begin position="1"/>
        <end position="165"/>
    </location>
</feature>
<dbReference type="Gene3D" id="3.40.630.30">
    <property type="match status" value="1"/>
</dbReference>
<dbReference type="InterPro" id="IPR016181">
    <property type="entry name" value="Acyl_CoA_acyltransferase"/>
</dbReference>
<accession>A0A9E7NAQ7</accession>
<dbReference type="GO" id="GO:0016747">
    <property type="term" value="F:acyltransferase activity, transferring groups other than amino-acyl groups"/>
    <property type="evidence" value="ECO:0007669"/>
    <property type="project" value="InterPro"/>
</dbReference>